<dbReference type="EC" id="6.1.1.-" evidence="7"/>
<evidence type="ECO:0000256" key="3">
    <source>
        <dbReference type="ARBA" id="ARBA00022840"/>
    </source>
</evidence>
<keyword evidence="4" id="KW-0648">Protein biosynthesis</keyword>
<dbReference type="Gene3D" id="1.10.730.10">
    <property type="entry name" value="Isoleucyl-tRNA Synthetase, Domain 1"/>
    <property type="match status" value="1"/>
</dbReference>
<evidence type="ECO:0000256" key="1">
    <source>
        <dbReference type="ARBA" id="ARBA00022598"/>
    </source>
</evidence>
<dbReference type="Pfam" id="PF08264">
    <property type="entry name" value="Anticodon_1"/>
    <property type="match status" value="1"/>
</dbReference>
<dbReference type="GO" id="GO:0004812">
    <property type="term" value="F:aminoacyl-tRNA ligase activity"/>
    <property type="evidence" value="ECO:0007669"/>
    <property type="project" value="UniProtKB-KW"/>
</dbReference>
<dbReference type="EMBL" id="AJWY01003256">
    <property type="protein sequence ID" value="EKC75886.1"/>
    <property type="molecule type" value="Genomic_DNA"/>
</dbReference>
<evidence type="ECO:0000256" key="2">
    <source>
        <dbReference type="ARBA" id="ARBA00022741"/>
    </source>
</evidence>
<keyword evidence="3" id="KW-0067">ATP-binding</keyword>
<dbReference type="InterPro" id="IPR009080">
    <property type="entry name" value="tRNAsynth_Ia_anticodon-bd"/>
</dbReference>
<protein>
    <submittedName>
        <fullName evidence="7">Protein containing Valyl/Leucyl/Isoleucyl-tRNA synthetase, class I, anticodon-binding domain protein</fullName>
        <ecNumber evidence="7">6.1.1.-</ecNumber>
    </submittedName>
</protein>
<dbReference type="GO" id="GO:0006418">
    <property type="term" value="P:tRNA aminoacylation for protein translation"/>
    <property type="evidence" value="ECO:0007669"/>
    <property type="project" value="InterPro"/>
</dbReference>
<organism evidence="7">
    <name type="scientific">human gut metagenome</name>
    <dbReference type="NCBI Taxonomy" id="408170"/>
    <lineage>
        <taxon>unclassified sequences</taxon>
        <taxon>metagenomes</taxon>
        <taxon>organismal metagenomes</taxon>
    </lineage>
</organism>
<evidence type="ECO:0000259" key="6">
    <source>
        <dbReference type="Pfam" id="PF08264"/>
    </source>
</evidence>
<reference evidence="7" key="1">
    <citation type="journal article" date="2013" name="Environ. Microbiol.">
        <title>Microbiota from the distal guts of lean and obese adolescents exhibit partial functional redundancy besides clear differences in community structure.</title>
        <authorList>
            <person name="Ferrer M."/>
            <person name="Ruiz A."/>
            <person name="Lanza F."/>
            <person name="Haange S.B."/>
            <person name="Oberbach A."/>
            <person name="Till H."/>
            <person name="Bargiela R."/>
            <person name="Campoy C."/>
            <person name="Segura M.T."/>
            <person name="Richter M."/>
            <person name="von Bergen M."/>
            <person name="Seifert J."/>
            <person name="Suarez A."/>
        </authorList>
    </citation>
    <scope>NUCLEOTIDE SEQUENCE</scope>
</reference>
<comment type="caution">
    <text evidence="7">The sequence shown here is derived from an EMBL/GenBank/DDBJ whole genome shotgun (WGS) entry which is preliminary data.</text>
</comment>
<dbReference type="InterPro" id="IPR013155">
    <property type="entry name" value="M/V/L/I-tRNA-synth_anticd-bd"/>
</dbReference>
<keyword evidence="2" id="KW-0547">Nucleotide-binding</keyword>
<dbReference type="AlphaFoldDB" id="K1UW65"/>
<keyword evidence="5 7" id="KW-0030">Aminoacyl-tRNA synthetase</keyword>
<feature type="non-terminal residue" evidence="7">
    <location>
        <position position="21"/>
    </location>
</feature>
<evidence type="ECO:0000313" key="7">
    <source>
        <dbReference type="EMBL" id="EKC75886.1"/>
    </source>
</evidence>
<keyword evidence="1 7" id="KW-0436">Ligase</keyword>
<dbReference type="GO" id="GO:0005524">
    <property type="term" value="F:ATP binding"/>
    <property type="evidence" value="ECO:0007669"/>
    <property type="project" value="UniProtKB-KW"/>
</dbReference>
<dbReference type="SUPFAM" id="SSF47323">
    <property type="entry name" value="Anticodon-binding domain of a subclass of class I aminoacyl-tRNA synthetases"/>
    <property type="match status" value="1"/>
</dbReference>
<sequence length="21" mass="2698">MAVQKLYDFIWDVFCDWYIEL</sequence>
<evidence type="ECO:0000256" key="4">
    <source>
        <dbReference type="ARBA" id="ARBA00022917"/>
    </source>
</evidence>
<gene>
    <name evidence="7" type="ORF">LEA_04973</name>
</gene>
<proteinExistence type="predicted"/>
<accession>K1UW65</accession>
<evidence type="ECO:0000256" key="5">
    <source>
        <dbReference type="ARBA" id="ARBA00023146"/>
    </source>
</evidence>
<feature type="domain" description="Methionyl/Valyl/Leucyl/Isoleucyl-tRNA synthetase anticodon-binding" evidence="6">
    <location>
        <begin position="2"/>
        <end position="21"/>
    </location>
</feature>
<name>K1UW65_9ZZZZ</name>